<dbReference type="Proteomes" id="UP001554567">
    <property type="component" value="Unassembled WGS sequence"/>
</dbReference>
<dbReference type="InterPro" id="IPR013401">
    <property type="entry name" value="T3SS_LcrE"/>
</dbReference>
<dbReference type="RefSeq" id="WP_367167993.1">
    <property type="nucleotide sequence ID" value="NZ_JBFKZN010000007.1"/>
</dbReference>
<dbReference type="EMBL" id="JBFKZN010000007">
    <property type="protein sequence ID" value="MEW5290506.1"/>
    <property type="molecule type" value="Genomic_DNA"/>
</dbReference>
<dbReference type="Gene3D" id="1.10.150.630">
    <property type="match status" value="1"/>
</dbReference>
<accession>A0ABV3N3U9</accession>
<dbReference type="NCBIfam" id="TIGR02568">
    <property type="entry name" value="LcrE"/>
    <property type="match status" value="1"/>
</dbReference>
<name>A0ABV3N3U9_9GAMM</name>
<feature type="domain" description="Hypersensitivity response secretion-like HrpJ" evidence="1">
    <location>
        <begin position="48"/>
        <end position="208"/>
    </location>
</feature>
<dbReference type="PRINTS" id="PR01344">
    <property type="entry name" value="INVEPROTEIN"/>
</dbReference>
<dbReference type="Pfam" id="PF07201">
    <property type="entry name" value="HrpJ"/>
    <property type="match status" value="1"/>
</dbReference>
<organism evidence="2 3">
    <name type="scientific">Erwinia papayae</name>
    <dbReference type="NCBI Taxonomy" id="206499"/>
    <lineage>
        <taxon>Bacteria</taxon>
        <taxon>Pseudomonadati</taxon>
        <taxon>Pseudomonadota</taxon>
        <taxon>Gammaproteobacteria</taxon>
        <taxon>Enterobacterales</taxon>
        <taxon>Erwiniaceae</taxon>
        <taxon>Erwinia</taxon>
    </lineage>
</organism>
<protein>
    <submittedName>
        <fullName evidence="2">Type III secretion system gatekeeper subunit SctW</fullName>
    </submittedName>
</protein>
<evidence type="ECO:0000313" key="3">
    <source>
        <dbReference type="Proteomes" id="UP001554567"/>
    </source>
</evidence>
<keyword evidence="3" id="KW-1185">Reference proteome</keyword>
<dbReference type="SUPFAM" id="SSF140591">
    <property type="entry name" value="Type III secretion system domain"/>
    <property type="match status" value="1"/>
</dbReference>
<sequence length="373" mass="42838">MAIRPLGISDFSRTDFRQPVGHKASHAAAEESAESAPVVDLQEELFNASEELASMLSLFGRFNRANRKNAELDSDFFSSALEEQAEEKLNQLIRQVTKLSTMNSILNFARGLFPDESDLMMALREMLLSRRLSELQKRKVKEAIKDLENFGDRQKMQSGINVSRLSKRFSMAGGKKSLSAKDLRNSYLRFLDLDLPAGFIYQDWIDEFGCDNRKRLLTFTLAALIADMKATEPGIHFDEFGPLSAKLSDARILHTLDLTLNERFNALKFHEQLRNGEVQIAENDIVSIYMKGLIDFQGFKPELKQFMDNFMPLLFIRQKAEVIQTIYNIYNITPDFIFSDEFFKDKILNTMSVLINELSKKEKTTGIWAEYYI</sequence>
<evidence type="ECO:0000313" key="2">
    <source>
        <dbReference type="EMBL" id="MEW5290506.1"/>
    </source>
</evidence>
<proteinExistence type="predicted"/>
<gene>
    <name evidence="2" type="primary">sctW</name>
    <name evidence="2" type="ORF">ABW286_15165</name>
</gene>
<evidence type="ECO:0000259" key="1">
    <source>
        <dbReference type="Pfam" id="PF07201"/>
    </source>
</evidence>
<dbReference type="InterPro" id="IPR010812">
    <property type="entry name" value="HrpJ-like"/>
</dbReference>
<comment type="caution">
    <text evidence="2">The sequence shown here is derived from an EMBL/GenBank/DDBJ whole genome shotgun (WGS) entry which is preliminary data.</text>
</comment>
<dbReference type="InterPro" id="IPR003520">
    <property type="entry name" value="Invas_InvE"/>
</dbReference>
<reference evidence="2 3" key="1">
    <citation type="submission" date="2024-07" db="EMBL/GenBank/DDBJ databases">
        <authorList>
            <person name="Dulla G.F.J."/>
            <person name="Delorm J.G."/>
        </authorList>
    </citation>
    <scope>NUCLEOTIDE SEQUENCE [LARGE SCALE GENOMIC DNA]</scope>
    <source>
        <strain evidence="2 3">JGD 233</strain>
    </source>
</reference>